<feature type="compositionally biased region" description="Basic and acidic residues" evidence="1">
    <location>
        <begin position="225"/>
        <end position="234"/>
    </location>
</feature>
<dbReference type="InterPro" id="IPR016181">
    <property type="entry name" value="Acyl_CoA_acyltransferase"/>
</dbReference>
<dbReference type="Proteomes" id="UP000054908">
    <property type="component" value="Unassembled WGS sequence"/>
</dbReference>
<name>A0A0W0WGY9_9GAMM</name>
<dbReference type="Gene3D" id="3.40.630.30">
    <property type="match status" value="1"/>
</dbReference>
<evidence type="ECO:0000313" key="2">
    <source>
        <dbReference type="EMBL" id="KTD31573.1"/>
    </source>
</evidence>
<feature type="compositionally biased region" description="Basic and acidic residues" evidence="1">
    <location>
        <begin position="206"/>
        <end position="216"/>
    </location>
</feature>
<proteinExistence type="predicted"/>
<sequence length="234" mass="26737">MYFPFDVISNDIKRYFLQNQITLYELTSANFPMVGEPLKALFNSSISAVFEDDAFVEELFEEEAITNYLTSTDYHCLFLIKPETVLVNNLLVTQPIVVAGMMVHCYKNTLILQALGVNPALQNQGLGSLMMAMLYQYSNQQYLLNNVTKIKCNPLHDEKTFRFYSKDLRLTKLKEFVAELPINPAAIAARKKHIYPASVSPHGFFHHPDKKNEAQTHLDVSVSQREGKDQRGPR</sequence>
<organism evidence="2 3">
    <name type="scientific">Legionella maceachernii</name>
    <dbReference type="NCBI Taxonomy" id="466"/>
    <lineage>
        <taxon>Bacteria</taxon>
        <taxon>Pseudomonadati</taxon>
        <taxon>Pseudomonadota</taxon>
        <taxon>Gammaproteobacteria</taxon>
        <taxon>Legionellales</taxon>
        <taxon>Legionellaceae</taxon>
        <taxon>Legionella</taxon>
    </lineage>
</organism>
<feature type="region of interest" description="Disordered" evidence="1">
    <location>
        <begin position="205"/>
        <end position="234"/>
    </location>
</feature>
<accession>A0A0W0WGY9</accession>
<dbReference type="OrthoDB" id="6195612at2"/>
<dbReference type="EMBL" id="LNYL01000004">
    <property type="protein sequence ID" value="KTD31573.1"/>
    <property type="molecule type" value="Genomic_DNA"/>
</dbReference>
<gene>
    <name evidence="2" type="ORF">Lmac_0157</name>
</gene>
<dbReference type="SUPFAM" id="SSF55729">
    <property type="entry name" value="Acyl-CoA N-acyltransferases (Nat)"/>
    <property type="match status" value="1"/>
</dbReference>
<evidence type="ECO:0000313" key="3">
    <source>
        <dbReference type="Proteomes" id="UP000054908"/>
    </source>
</evidence>
<reference evidence="2 3" key="1">
    <citation type="submission" date="2015-11" db="EMBL/GenBank/DDBJ databases">
        <title>Genomic analysis of 38 Legionella species identifies large and diverse effector repertoires.</title>
        <authorList>
            <person name="Burstein D."/>
            <person name="Amaro F."/>
            <person name="Zusman T."/>
            <person name="Lifshitz Z."/>
            <person name="Cohen O."/>
            <person name="Gilbert J.A."/>
            <person name="Pupko T."/>
            <person name="Shuman H.A."/>
            <person name="Segal G."/>
        </authorList>
    </citation>
    <scope>NUCLEOTIDE SEQUENCE [LARGE SCALE GENOMIC DNA]</scope>
    <source>
        <strain evidence="2 3">PX-1-G2-E2</strain>
    </source>
</reference>
<dbReference type="RefSeq" id="WP_058450998.1">
    <property type="nucleotide sequence ID" value="NZ_CAAAIB010000001.1"/>
</dbReference>
<comment type="caution">
    <text evidence="2">The sequence shown here is derived from an EMBL/GenBank/DDBJ whole genome shotgun (WGS) entry which is preliminary data.</text>
</comment>
<evidence type="ECO:0000256" key="1">
    <source>
        <dbReference type="SAM" id="MobiDB-lite"/>
    </source>
</evidence>
<protein>
    <submittedName>
        <fullName evidence="2">Uncharacterized protein</fullName>
    </submittedName>
</protein>
<dbReference type="STRING" id="466.Lmac_0157"/>
<dbReference type="PATRIC" id="fig|466.6.peg.168"/>
<keyword evidence="3" id="KW-1185">Reference proteome</keyword>
<dbReference type="AlphaFoldDB" id="A0A0W0WGY9"/>